<organism evidence="2 3">
    <name type="scientific">Rhizobium setariae</name>
    <dbReference type="NCBI Taxonomy" id="2801340"/>
    <lineage>
        <taxon>Bacteria</taxon>
        <taxon>Pseudomonadati</taxon>
        <taxon>Pseudomonadota</taxon>
        <taxon>Alphaproteobacteria</taxon>
        <taxon>Hyphomicrobiales</taxon>
        <taxon>Rhizobiaceae</taxon>
        <taxon>Rhizobium/Agrobacterium group</taxon>
        <taxon>Rhizobium</taxon>
    </lineage>
</organism>
<evidence type="ECO:0000313" key="2">
    <source>
        <dbReference type="EMBL" id="MBL0370882.1"/>
    </source>
</evidence>
<accession>A0A937CNN6</accession>
<evidence type="ECO:0000313" key="3">
    <source>
        <dbReference type="Proteomes" id="UP000633219"/>
    </source>
</evidence>
<comment type="caution">
    <text evidence="2">The sequence shown here is derived from an EMBL/GenBank/DDBJ whole genome shotgun (WGS) entry which is preliminary data.</text>
</comment>
<feature type="region of interest" description="Disordered" evidence="1">
    <location>
        <begin position="1"/>
        <end position="22"/>
    </location>
</feature>
<feature type="compositionally biased region" description="Basic residues" evidence="1">
    <location>
        <begin position="9"/>
        <end position="18"/>
    </location>
</feature>
<keyword evidence="3" id="KW-1185">Reference proteome</keyword>
<reference evidence="2" key="1">
    <citation type="submission" date="2021-01" db="EMBL/GenBank/DDBJ databases">
        <title>Rhizobium sp. strain KVB221 16S ribosomal RNA gene Genome sequencing and assembly.</title>
        <authorList>
            <person name="Kang M."/>
        </authorList>
    </citation>
    <scope>NUCLEOTIDE SEQUENCE</scope>
    <source>
        <strain evidence="2">KVB221</strain>
    </source>
</reference>
<dbReference type="Proteomes" id="UP000633219">
    <property type="component" value="Unassembled WGS sequence"/>
</dbReference>
<dbReference type="AlphaFoldDB" id="A0A937CNN6"/>
<dbReference type="RefSeq" id="WP_201652512.1">
    <property type="nucleotide sequence ID" value="NZ_JAEQNC010000001.1"/>
</dbReference>
<evidence type="ECO:0000256" key="1">
    <source>
        <dbReference type="SAM" id="MobiDB-lite"/>
    </source>
</evidence>
<proteinExistence type="predicted"/>
<dbReference type="EMBL" id="JAEQNC010000001">
    <property type="protein sequence ID" value="MBL0370882.1"/>
    <property type="molecule type" value="Genomic_DNA"/>
</dbReference>
<name>A0A937CNN6_9HYPH</name>
<sequence length="132" mass="14346">MRAPEKHVEKARHTKPSKTKGDTAPVEFIEVGLSLELLLDSHPVFSDAVRAAILPLDGEFLFDLPHGTDPDSKGRVAAVRLAYAGVDEPRLAFVFLSDDGTETKVEGADGQAEHLINFANSFVDVLEKIGQH</sequence>
<gene>
    <name evidence="2" type="ORF">JJB09_02460</name>
</gene>
<protein>
    <submittedName>
        <fullName evidence="2">Uncharacterized protein</fullName>
    </submittedName>
</protein>